<reference evidence="4" key="1">
    <citation type="submission" date="2021-03" db="EMBL/GenBank/DDBJ databases">
        <title>Leucobacter chromiisoli sp. nov., isolated from chromium-containing soil of chemical plant.</title>
        <authorList>
            <person name="Xu Z."/>
        </authorList>
    </citation>
    <scope>NUCLEOTIDE SEQUENCE</scope>
    <source>
        <strain evidence="4">S27</strain>
    </source>
</reference>
<dbReference type="RefSeq" id="WP_208096635.1">
    <property type="nucleotide sequence ID" value="NZ_JAGDYM010000005.1"/>
</dbReference>
<dbReference type="PANTHER" id="PTHR34819:SF3">
    <property type="entry name" value="CELL SURFACE PROTEIN"/>
    <property type="match status" value="1"/>
</dbReference>
<dbReference type="NCBIfam" id="TIGR01451">
    <property type="entry name" value="B_ant_repeat"/>
    <property type="match status" value="7"/>
</dbReference>
<feature type="transmembrane region" description="Helical" evidence="2">
    <location>
        <begin position="3184"/>
        <end position="3204"/>
    </location>
</feature>
<dbReference type="Proteomes" id="UP000664382">
    <property type="component" value="Unassembled WGS sequence"/>
</dbReference>
<feature type="domain" description="DUF11" evidence="3">
    <location>
        <begin position="2491"/>
        <end position="2616"/>
    </location>
</feature>
<keyword evidence="2" id="KW-0812">Transmembrane</keyword>
<protein>
    <submittedName>
        <fullName evidence="4">DUF11 domain-containing protein</fullName>
    </submittedName>
</protein>
<dbReference type="Pfam" id="PF01345">
    <property type="entry name" value="DUF11"/>
    <property type="match status" value="8"/>
</dbReference>
<proteinExistence type="predicted"/>
<dbReference type="Gene3D" id="2.60.40.740">
    <property type="match status" value="3"/>
</dbReference>
<feature type="region of interest" description="Disordered" evidence="1">
    <location>
        <begin position="2167"/>
        <end position="2190"/>
    </location>
</feature>
<feature type="region of interest" description="Disordered" evidence="1">
    <location>
        <begin position="294"/>
        <end position="337"/>
    </location>
</feature>
<evidence type="ECO:0000313" key="5">
    <source>
        <dbReference type="Proteomes" id="UP000664382"/>
    </source>
</evidence>
<feature type="domain" description="DUF11" evidence="3">
    <location>
        <begin position="2195"/>
        <end position="2335"/>
    </location>
</feature>
<dbReference type="PANTHER" id="PTHR34819">
    <property type="entry name" value="LARGE CYSTEINE-RICH PERIPLASMIC PROTEIN OMCB"/>
    <property type="match status" value="1"/>
</dbReference>
<accession>A0A939S9T1</accession>
<feature type="compositionally biased region" description="Polar residues" evidence="1">
    <location>
        <begin position="438"/>
        <end position="454"/>
    </location>
</feature>
<feature type="domain" description="DUF11" evidence="3">
    <location>
        <begin position="3057"/>
        <end position="3163"/>
    </location>
</feature>
<feature type="domain" description="DUF11" evidence="3">
    <location>
        <begin position="1381"/>
        <end position="1498"/>
    </location>
</feature>
<feature type="domain" description="DUF11" evidence="3">
    <location>
        <begin position="2765"/>
        <end position="2905"/>
    </location>
</feature>
<dbReference type="EMBL" id="JAGDYM010000005">
    <property type="protein sequence ID" value="MBO1901242.1"/>
    <property type="molecule type" value="Genomic_DNA"/>
</dbReference>
<evidence type="ECO:0000256" key="2">
    <source>
        <dbReference type="SAM" id="Phobius"/>
    </source>
</evidence>
<evidence type="ECO:0000313" key="4">
    <source>
        <dbReference type="EMBL" id="MBO1901242.1"/>
    </source>
</evidence>
<dbReference type="InterPro" id="IPR047589">
    <property type="entry name" value="DUF11_rpt"/>
</dbReference>
<feature type="region of interest" description="Disordered" evidence="1">
    <location>
        <begin position="475"/>
        <end position="494"/>
    </location>
</feature>
<keyword evidence="2" id="KW-1133">Transmembrane helix</keyword>
<feature type="compositionally biased region" description="Basic and acidic residues" evidence="1">
    <location>
        <begin position="2170"/>
        <end position="2187"/>
    </location>
</feature>
<comment type="caution">
    <text evidence="4">The sequence shown here is derived from an EMBL/GenBank/DDBJ whole genome shotgun (WGS) entry which is preliminary data.</text>
</comment>
<name>A0A939S9T1_9MICO</name>
<feature type="domain" description="DUF11" evidence="3">
    <location>
        <begin position="2362"/>
        <end position="2486"/>
    </location>
</feature>
<dbReference type="Gene3D" id="2.60.40.10">
    <property type="entry name" value="Immunoglobulins"/>
    <property type="match status" value="1"/>
</dbReference>
<keyword evidence="2" id="KW-0472">Membrane</keyword>
<gene>
    <name evidence="4" type="ORF">J4H92_04685</name>
</gene>
<evidence type="ECO:0000259" key="3">
    <source>
        <dbReference type="Pfam" id="PF01345"/>
    </source>
</evidence>
<feature type="domain" description="DUF11" evidence="3">
    <location>
        <begin position="2914"/>
        <end position="3044"/>
    </location>
</feature>
<feature type="region of interest" description="Disordered" evidence="1">
    <location>
        <begin position="931"/>
        <end position="952"/>
    </location>
</feature>
<feature type="region of interest" description="Disordered" evidence="1">
    <location>
        <begin position="419"/>
        <end position="463"/>
    </location>
</feature>
<evidence type="ECO:0000256" key="1">
    <source>
        <dbReference type="SAM" id="MobiDB-lite"/>
    </source>
</evidence>
<dbReference type="InterPro" id="IPR051172">
    <property type="entry name" value="Chlamydia_OmcB"/>
</dbReference>
<keyword evidence="5" id="KW-1185">Reference proteome</keyword>
<dbReference type="InterPro" id="IPR001434">
    <property type="entry name" value="OmcB-like_DUF11"/>
</dbReference>
<sequence>MDAPRRAGGRRSERGARRLRRWIAEFSAAALAAGLLVTAGVGVQSAFAASPSPAVTASVPGTVIAGEDVRVQLAFVGDPAAGDQYNLSAGILLPEGVTVVDTGTLGAPTVYPTSPSDRVIPGVYANFPGECAVLGLEPAVPPHSQGPHACQVPAGKQYLVFQNISDLPQNARTTHTLTLRPDADAFPVGSDALELAVTAYTSADERYIPVLPGTRSVSAGNAHTSEPGTSALPIPVGALRIEKSEPSPESELLRGVHENTTTYTLRVFHTGEGDLEDVVVTDFLPAGLEYLGLGGQDRTSNANGTRGEQAEYPGAPSLSGTPAPADSTEGGPRAGRNAATVGETVSTVIPTAQEVADYGLSAGRVYTKVTWSLGELLAAGGAFDIVDPVAQDYSGTAGEPGFVEIRYRAAIPLFENTLDFDGGGGQPTADGGRDQIANLDNNRGASTRHGSPQTAPGLDDDGSAQALRNVAGVSGEYRGPIADGSDRTSSGTDAHTVDAVDVRVLKDVDDPEFTQGSLATYTLRIATSEYVGAELGTGADIRPNGLIDDFGDGTCPVFPAGVEVTPGASEAGTGIPRLRIGDPEGALSGDLVPADWNAQLGALGSACAYPSAASGASLTGATLTGIVFDPASGRFQLELAIDPLPAGAETTVAYTARQNALYAADDSRPGATTSGDSVPNHVELTATTQSIPGLDGVVSAGGADASGVWRVWDDSDAVLQASLSELSKHVLTRSAGVPDRSDIVDVPESEWVKTPEENEPFSPGDEAWYRIRITPPAGADVRNPRFTDFLPPGVSFDPYAVAGSGRPENIWVVPSSTRGLGSCQPANVIEWLDTFVPFDAATGFDPDGNILTFNLGADCFANTDDRFLPLDTTLEIYVKVTVTDVSAFGRFDLSENLAKYQQQNVAGDIFFLRDAAEIETDRQVRLVKGIRDIDGDPGPPASPSGNPFNSDVDHRQVVQGDEVAFRLDLTAPSADTSDYVIWDALPPGIKKADIKGVQADGTFSSATAALIEQTWVPETNPASPSYPGFWDAGEAPVGTGWTAKVYDFGEFPAEVGNNLRGSVNSEQRSIVVWEFTGTVPGSSPADDSADPPIPAADRGLTLGYTVVVPDGTDPEGGPAAQLTQNYENTASIVRYSAVNNGGGTSALVPTGEDTLSTGAADPDAGEYAIDDRRTVDVSDVYLPGAEIDKQLVSTEIAPTGTTPPDANNPSSAIVQGEYATFDYTVTIPAHTTVREAVLSDDGDFVGRPGNGTIQPGNAFPYKFVSATVDAAPAGVTITDATGADPAAHPSDFGFRTDTGKLIFPVSYTVGDDPETFTVRIVVWTSDVDASNTTASQARPNVPNNKTLRNTARFAHGDPANPSGAPTTLSDYADVQYREPNLSIAKAASPDTDIRAGQDITYTLTVSNANRVKSYDNVVVDTVPVGLRVNTAPLAAAGATFSPDAAALQNGLGGTITWSHQQFTQLAEIPTTAILTYTAQIDPATGGGRNYDNTARVTGYTLPSTLPDAATRRGDRTHASTERVTAATAAIDKGVRPAGGTGAFGATTSAPIGGTVEYQVDVTLHPQINYYDPRIVDDLPAGVSLTSASIVGPTIVSGAPALGGAWTHGHDPATNVHTWTYDGDIASSPESRTLRLGYEVDLTTAVAFDVNSLPNTARFTWGSADGAPEAERQRIDDTATVTVPNPALQIVKKVDGQDEITRDPGASFGYTLTVSQIAAGSTPAHNITVTDEVPEGVVVDVSSISPTPASADPGVGLGAGGTITWSLPGPLHPQSGTGTPKSILLGYEASFADSGELHATTDGLGTWLTNTADVTRFESFDSGGRVYTPGQNGQAAVTDTARVRPVFPSVTLDKTTTDGTTAYAGESFGWTLTLVNGGRGPAQTLDVTDLLPENWSYDDDSARISVGGAPSVPLAAPVQGSEDDRTTLTWNLGSAAPAAPFLPGTASGATEAQRSVVITFTATPGTDALTDAGVTRDDGTAVPHTNALRAATTDTSGATENADREFTAAPDTADAFLRSADLKLVKDAAGGVVDTGEASTNLHGLTAGSWVPGQAVVAGRYAQPQWRITVTNQGPDAGFGPFEVVDTQTLPAGVTAGTWSARYFSGPGDASGISLALTGSGTAADPFVIGDGATSLAADGSDRIVLRADVSVAADATASGAELNNVATVEGRTHEPDAKKPDNTDDVSKPLAPSADLAIDKTVSTAEPNAGSAITWQLAPSNIGPSVSVSTAANPITVTDTIPEGIHGVADPSNPTWTAAVPGGWPAEAGDTITWTYQGTALPVGAAPVITLSGVVDASWTPTSGPSGDGRILNTAVISPGGTRDPVVPNNTSNAPVTPDDATTLGISKTRVVKEGADWVPATETPEWGDPVSYLIEVVNNGPADARDVAVVDETPDGLSYDSHENVSGVWTRAAGGTNAAGTTSPAWDTFALDGPQQVGAGHATSFVVTYGTDATVPAGTPIENWAEASAENATNEPRDDDRSDSARVANLSIVKSHTGQAVAGEPLDYRIVATNEGPSVSDGPIEITDLLPAGFSYESGSAEVRIAGGAWQSLEPSVSGQLLSWTLLTGAGDTLAVDATIEIVLTTAVADTVREQQALVNRAEVDAPNDPDPRDDVWEDPTDVVTRADMTIEKTVAAGPWVAGTEVAYELTIRNAGPSAAPATVTDALPSGLTLVSMSGAGWDCDAAVAGAQSGACAYEANDGLHPVDTAADPFGSTITVVALIGANVPEGTRLLNEAVLDWNDSRGTHHDDDDAEITVHAEADLALQKTAVDERGDEIASAVAGRSARYALEVENLGPSDAVAPLTVVDTLPSGVSFVQLVAGSSANWTAEADPADPQRITFTRVPTGTGLAAGASAPTIVFEVGLDAALEETDPPRVDPIVNTAVVSSGTDDPNPGNDDDEAPLEIEREVDLSIAKQHDAGQVRIGDELPFEIVVTNHGPSEATGITVTDTVPRGLKILSEPGDDLGDGWTLVSVVEPASDPSSGGELIASYAGPLSPGESTPPLTIATRVTERAYDRVVNVAKVTGDETETRTDNNRAEDEVVVPPLATLVTTKTAVGSFRVGETGTYRITVKNLGPTEDPGPITVTDRLPDGLSFHSSPDDGVRVSGRTVTWTLEDGLAVGERARLTLVVNVAAAAYPSVTNTVSVSSKTELTPDSVTHSDATIEVRAADPLVVTGGDVAPWILLLALLLLLAGAGVYATGRRQRARNAE</sequence>
<organism evidence="4 5">
    <name type="scientific">Leucobacter weissii</name>
    <dbReference type="NCBI Taxonomy" id="1983706"/>
    <lineage>
        <taxon>Bacteria</taxon>
        <taxon>Bacillati</taxon>
        <taxon>Actinomycetota</taxon>
        <taxon>Actinomycetes</taxon>
        <taxon>Micrococcales</taxon>
        <taxon>Microbacteriaceae</taxon>
        <taxon>Leucobacter</taxon>
    </lineage>
</organism>
<feature type="compositionally biased region" description="Polar residues" evidence="1">
    <location>
        <begin position="297"/>
        <end position="306"/>
    </location>
</feature>
<dbReference type="GO" id="GO:0005975">
    <property type="term" value="P:carbohydrate metabolic process"/>
    <property type="evidence" value="ECO:0007669"/>
    <property type="project" value="UniProtKB-ARBA"/>
</dbReference>
<dbReference type="InterPro" id="IPR013783">
    <property type="entry name" value="Ig-like_fold"/>
</dbReference>
<feature type="domain" description="DUF11" evidence="3">
    <location>
        <begin position="2629"/>
        <end position="2742"/>
    </location>
</feature>